<dbReference type="KEGG" id="tpx:Turpa_3309"/>
<reference evidence="2 3" key="1">
    <citation type="submission" date="2012-06" db="EMBL/GenBank/DDBJ databases">
        <title>The complete chromosome of genome of Turneriella parva DSM 21527.</title>
        <authorList>
            <consortium name="US DOE Joint Genome Institute (JGI-PGF)"/>
            <person name="Lucas S."/>
            <person name="Han J."/>
            <person name="Lapidus A."/>
            <person name="Bruce D."/>
            <person name="Goodwin L."/>
            <person name="Pitluck S."/>
            <person name="Peters L."/>
            <person name="Kyrpides N."/>
            <person name="Mavromatis K."/>
            <person name="Ivanova N."/>
            <person name="Mikhailova N."/>
            <person name="Chertkov O."/>
            <person name="Detter J.C."/>
            <person name="Tapia R."/>
            <person name="Han C."/>
            <person name="Land M."/>
            <person name="Hauser L."/>
            <person name="Markowitz V."/>
            <person name="Cheng J.-F."/>
            <person name="Hugenholtz P."/>
            <person name="Woyke T."/>
            <person name="Wu D."/>
            <person name="Gronow S."/>
            <person name="Wellnitz S."/>
            <person name="Brambilla E."/>
            <person name="Klenk H.-P."/>
            <person name="Eisen J.A."/>
        </authorList>
    </citation>
    <scope>NUCLEOTIDE SEQUENCE [LARGE SCALE GENOMIC DNA]</scope>
    <source>
        <strain evidence="3">ATCC BAA-1111 / DSM 21527 / NCTC 11395 / H</strain>
    </source>
</reference>
<feature type="transmembrane region" description="Helical" evidence="1">
    <location>
        <begin position="33"/>
        <end position="54"/>
    </location>
</feature>
<gene>
    <name evidence="2" type="ordered locus">Turpa_3309</name>
</gene>
<keyword evidence="1" id="KW-1133">Transmembrane helix</keyword>
<feature type="transmembrane region" description="Helical" evidence="1">
    <location>
        <begin position="6"/>
        <end position="26"/>
    </location>
</feature>
<keyword evidence="3" id="KW-1185">Reference proteome</keyword>
<accession>I4B9J0</accession>
<name>I4B9J0_TURPD</name>
<sequence>MNSILGSALIGGVAGFIGFFLASRILGTQRKKAAQIVGLILMSVFTALGNAFILPTFKGQDIKAQLKPYLEDEMTRPMVDAIREFDPPTYEAFLDEMTKIIQAYPNGPQEKVDLLGRSAGARLSAKYYRAASDDALLAHLSNTIRTIRKLSDVSPNNGVRLIFPETFGSVQYTSLPPEQKEIMKQFMSTVRELVRSSMVNPTNKEHSFGSYYLETYRTAYLRAHPELVRQFSNLNSLKTEPEQRDFLNNFSLFLEGMLKLPKKQAADMQRSMGSSQ</sequence>
<dbReference type="RefSeq" id="WP_014804446.1">
    <property type="nucleotide sequence ID" value="NC_018020.1"/>
</dbReference>
<dbReference type="HOGENOM" id="CLU_1008123_0_0_12"/>
<dbReference type="Proteomes" id="UP000006048">
    <property type="component" value="Chromosome"/>
</dbReference>
<organism evidence="2 3">
    <name type="scientific">Turneriella parva (strain ATCC BAA-1111 / DSM 21527 / NCTC 11395 / H)</name>
    <name type="common">Leptospira parva</name>
    <dbReference type="NCBI Taxonomy" id="869212"/>
    <lineage>
        <taxon>Bacteria</taxon>
        <taxon>Pseudomonadati</taxon>
        <taxon>Spirochaetota</taxon>
        <taxon>Spirochaetia</taxon>
        <taxon>Leptospirales</taxon>
        <taxon>Leptospiraceae</taxon>
        <taxon>Turneriella</taxon>
    </lineage>
</organism>
<dbReference type="EMBL" id="CP002959">
    <property type="protein sequence ID" value="AFM13947.1"/>
    <property type="molecule type" value="Genomic_DNA"/>
</dbReference>
<evidence type="ECO:0000256" key="1">
    <source>
        <dbReference type="SAM" id="Phobius"/>
    </source>
</evidence>
<dbReference type="AlphaFoldDB" id="I4B9J0"/>
<protein>
    <submittedName>
        <fullName evidence="2">Uncharacterized protein</fullName>
    </submittedName>
</protein>
<keyword evidence="1" id="KW-0812">Transmembrane</keyword>
<keyword evidence="1" id="KW-0472">Membrane</keyword>
<evidence type="ECO:0000313" key="2">
    <source>
        <dbReference type="EMBL" id="AFM13947.1"/>
    </source>
</evidence>
<evidence type="ECO:0000313" key="3">
    <source>
        <dbReference type="Proteomes" id="UP000006048"/>
    </source>
</evidence>
<proteinExistence type="predicted"/>